<keyword evidence="5" id="KW-0560">Oxidoreductase</keyword>
<dbReference type="OrthoDB" id="588764at2759"/>
<evidence type="ECO:0000313" key="7">
    <source>
        <dbReference type="EMBL" id="TVU51773.1"/>
    </source>
</evidence>
<keyword evidence="4 5" id="KW-0349">Heme</keyword>
<dbReference type="CDD" id="cd11072">
    <property type="entry name" value="CYP71-like"/>
    <property type="match status" value="1"/>
</dbReference>
<sequence length="507" mass="57057">MEDHRYLYLGLALVSLFVVFARRRRSAKALPHGLRLPPGPWQLPVVGTLHHTMGKLPHHAMRDLARRYGPVMLLQNGEVPTVVVSSREAAREVMKTQDIVFATRKLSATLSAVSLGGRDLIIAPYGDHWRQLRKIATTKLLSTRRVLSFRTIREEEVAAMLRGCAVAAAESRPVDMRELMCTLIADTTMLAMMGVRCRDREDLMRELDIGIKLVAGFNPTDLWPSSWIVSRLCGDLRRAEVTLEAVFRILDGIIKEHLERMDANGSSGEVEDLLHVLLKIHKEGGQEMPLDMDVIKLVTFNIFAGSETTAPLLEWAVAELIRNPRVMRRATEEVRRAFGAHGSVREDRLPGKLPYLQLVIRETFRLHAPIPLLIPRASREPCRLLGYDVPQGITVLVNAWAMGRDERYWPGDPEVFRPERFEVDGAADLRGNDFELVPFGAGRRMCPGMSFALCNIELALASLLFHFDWEALSDPAKLDMTEEFGLVARRKGNLPLQPILRVPVPEA</sequence>
<keyword evidence="2 4" id="KW-0479">Metal-binding</keyword>
<dbReference type="GO" id="GO:0016705">
    <property type="term" value="F:oxidoreductase activity, acting on paired donors, with incorporation or reduction of molecular oxygen"/>
    <property type="evidence" value="ECO:0007669"/>
    <property type="project" value="InterPro"/>
</dbReference>
<organism evidence="7 8">
    <name type="scientific">Eragrostis curvula</name>
    <name type="common">weeping love grass</name>
    <dbReference type="NCBI Taxonomy" id="38414"/>
    <lineage>
        <taxon>Eukaryota</taxon>
        <taxon>Viridiplantae</taxon>
        <taxon>Streptophyta</taxon>
        <taxon>Embryophyta</taxon>
        <taxon>Tracheophyta</taxon>
        <taxon>Spermatophyta</taxon>
        <taxon>Magnoliopsida</taxon>
        <taxon>Liliopsida</taxon>
        <taxon>Poales</taxon>
        <taxon>Poaceae</taxon>
        <taxon>PACMAD clade</taxon>
        <taxon>Chloridoideae</taxon>
        <taxon>Eragrostideae</taxon>
        <taxon>Eragrostidinae</taxon>
        <taxon>Eragrostis</taxon>
    </lineage>
</organism>
<evidence type="ECO:0000256" key="4">
    <source>
        <dbReference type="PIRSR" id="PIRSR602401-1"/>
    </source>
</evidence>
<gene>
    <name evidence="7" type="ORF">EJB05_03217</name>
</gene>
<keyword evidence="3 4" id="KW-0408">Iron</keyword>
<keyword evidence="6" id="KW-1133">Transmembrane helix</keyword>
<feature type="binding site" description="axial binding residue" evidence="4">
    <location>
        <position position="446"/>
    </location>
    <ligand>
        <name>heme</name>
        <dbReference type="ChEBI" id="CHEBI:30413"/>
    </ligand>
    <ligandPart>
        <name>Fe</name>
        <dbReference type="ChEBI" id="CHEBI:18248"/>
    </ligandPart>
</feature>
<evidence type="ECO:0000256" key="1">
    <source>
        <dbReference type="ARBA" id="ARBA00010617"/>
    </source>
</evidence>
<feature type="transmembrane region" description="Helical" evidence="6">
    <location>
        <begin position="6"/>
        <end position="22"/>
    </location>
</feature>
<dbReference type="InterPro" id="IPR001128">
    <property type="entry name" value="Cyt_P450"/>
</dbReference>
<evidence type="ECO:0000313" key="8">
    <source>
        <dbReference type="Proteomes" id="UP000324897"/>
    </source>
</evidence>
<evidence type="ECO:0000256" key="2">
    <source>
        <dbReference type="ARBA" id="ARBA00022723"/>
    </source>
</evidence>
<comment type="similarity">
    <text evidence="1 5">Belongs to the cytochrome P450 family.</text>
</comment>
<comment type="caution">
    <text evidence="7">The sequence shown here is derived from an EMBL/GenBank/DDBJ whole genome shotgun (WGS) entry which is preliminary data.</text>
</comment>
<dbReference type="SUPFAM" id="SSF48264">
    <property type="entry name" value="Cytochrome P450"/>
    <property type="match status" value="1"/>
</dbReference>
<dbReference type="AlphaFoldDB" id="A0A5J9WUL1"/>
<keyword evidence="6" id="KW-0812">Transmembrane</keyword>
<comment type="cofactor">
    <cofactor evidence="4">
        <name>heme</name>
        <dbReference type="ChEBI" id="CHEBI:30413"/>
    </cofactor>
</comment>
<evidence type="ECO:0008006" key="9">
    <source>
        <dbReference type="Google" id="ProtNLM"/>
    </source>
</evidence>
<name>A0A5J9WUL1_9POAL</name>
<dbReference type="GO" id="GO:0020037">
    <property type="term" value="F:heme binding"/>
    <property type="evidence" value="ECO:0007669"/>
    <property type="project" value="InterPro"/>
</dbReference>
<keyword evidence="6" id="KW-0472">Membrane</keyword>
<evidence type="ECO:0000256" key="5">
    <source>
        <dbReference type="RuleBase" id="RU000461"/>
    </source>
</evidence>
<keyword evidence="8" id="KW-1185">Reference proteome</keyword>
<dbReference type="GO" id="GO:0004497">
    <property type="term" value="F:monooxygenase activity"/>
    <property type="evidence" value="ECO:0007669"/>
    <property type="project" value="UniProtKB-KW"/>
</dbReference>
<dbReference type="Proteomes" id="UP000324897">
    <property type="component" value="Chromosome 6"/>
</dbReference>
<reference evidence="7 8" key="1">
    <citation type="journal article" date="2019" name="Sci. Rep.">
        <title>A high-quality genome of Eragrostis curvula grass provides insights into Poaceae evolution and supports new strategies to enhance forage quality.</title>
        <authorList>
            <person name="Carballo J."/>
            <person name="Santos B.A.C.M."/>
            <person name="Zappacosta D."/>
            <person name="Garbus I."/>
            <person name="Selva J.P."/>
            <person name="Gallo C.A."/>
            <person name="Diaz A."/>
            <person name="Albertini E."/>
            <person name="Caccamo M."/>
            <person name="Echenique V."/>
        </authorList>
    </citation>
    <scope>NUCLEOTIDE SEQUENCE [LARGE SCALE GENOMIC DNA]</scope>
    <source>
        <strain evidence="8">cv. Victoria</strain>
        <tissue evidence="7">Leaf</tissue>
    </source>
</reference>
<dbReference type="EMBL" id="RWGY01000002">
    <property type="protein sequence ID" value="TVU51773.1"/>
    <property type="molecule type" value="Genomic_DNA"/>
</dbReference>
<dbReference type="FunFam" id="1.10.630.10:FF:000064">
    <property type="entry name" value="Cytochrome P450 monooxygenase"/>
    <property type="match status" value="1"/>
</dbReference>
<accession>A0A5J9WUL1</accession>
<dbReference type="InterPro" id="IPR036396">
    <property type="entry name" value="Cyt_P450_sf"/>
</dbReference>
<dbReference type="InterPro" id="IPR002401">
    <property type="entry name" value="Cyt_P450_E_grp-I"/>
</dbReference>
<keyword evidence="5" id="KW-0503">Monooxygenase</keyword>
<dbReference type="PANTHER" id="PTHR47955:SF21">
    <property type="entry name" value="OS06G0642300 PROTEIN"/>
    <property type="match status" value="1"/>
</dbReference>
<dbReference type="PRINTS" id="PR00385">
    <property type="entry name" value="P450"/>
</dbReference>
<evidence type="ECO:0000256" key="3">
    <source>
        <dbReference type="ARBA" id="ARBA00023004"/>
    </source>
</evidence>
<evidence type="ECO:0000256" key="6">
    <source>
        <dbReference type="SAM" id="Phobius"/>
    </source>
</evidence>
<protein>
    <recommendedName>
        <fullName evidence="9">Cytochrome P450</fullName>
    </recommendedName>
</protein>
<dbReference type="Gramene" id="TVU51773">
    <property type="protein sequence ID" value="TVU51773"/>
    <property type="gene ID" value="EJB05_03217"/>
</dbReference>
<proteinExistence type="inferred from homology"/>
<dbReference type="PROSITE" id="PS00086">
    <property type="entry name" value="CYTOCHROME_P450"/>
    <property type="match status" value="1"/>
</dbReference>
<dbReference type="InterPro" id="IPR017972">
    <property type="entry name" value="Cyt_P450_CS"/>
</dbReference>
<dbReference type="Pfam" id="PF00067">
    <property type="entry name" value="p450"/>
    <property type="match status" value="1"/>
</dbReference>
<dbReference type="Gene3D" id="1.10.630.10">
    <property type="entry name" value="Cytochrome P450"/>
    <property type="match status" value="1"/>
</dbReference>
<dbReference type="GO" id="GO:0005506">
    <property type="term" value="F:iron ion binding"/>
    <property type="evidence" value="ECO:0007669"/>
    <property type="project" value="InterPro"/>
</dbReference>
<dbReference type="PRINTS" id="PR00463">
    <property type="entry name" value="EP450I"/>
</dbReference>
<dbReference type="PANTHER" id="PTHR47955">
    <property type="entry name" value="CYTOCHROME P450 FAMILY 71 PROTEIN"/>
    <property type="match status" value="1"/>
</dbReference>